<dbReference type="STRING" id="224911.AAV28_30205"/>
<feature type="domain" description="Cupin type-2" evidence="1">
    <location>
        <begin position="79"/>
        <end position="150"/>
    </location>
</feature>
<dbReference type="eggNOG" id="COG1917">
    <property type="taxonomic scope" value="Bacteria"/>
</dbReference>
<dbReference type="EMBL" id="BA000040">
    <property type="protein sequence ID" value="BAC51794.1"/>
    <property type="molecule type" value="Genomic_DNA"/>
</dbReference>
<accession>Q89G19</accession>
<gene>
    <name evidence="2" type="ordered locus">bll6529</name>
</gene>
<dbReference type="InterPro" id="IPR014710">
    <property type="entry name" value="RmlC-like_jellyroll"/>
</dbReference>
<protein>
    <submittedName>
        <fullName evidence="2">Bll6529 protein</fullName>
    </submittedName>
</protein>
<dbReference type="Gene3D" id="2.60.120.10">
    <property type="entry name" value="Jelly Rolls"/>
    <property type="match status" value="1"/>
</dbReference>
<dbReference type="PANTHER" id="PTHR38599:SF1">
    <property type="entry name" value="CUPIN DOMAIN PROTEIN (AFU_ORTHOLOGUE AFUA_3G13620)"/>
    <property type="match status" value="1"/>
</dbReference>
<dbReference type="InterPro" id="IPR011051">
    <property type="entry name" value="RmlC_Cupin_sf"/>
</dbReference>
<dbReference type="Pfam" id="PF07883">
    <property type="entry name" value="Cupin_2"/>
    <property type="match status" value="1"/>
</dbReference>
<dbReference type="OrthoDB" id="287220at2"/>
<dbReference type="AlphaFoldDB" id="Q89G19"/>
<evidence type="ECO:0000313" key="3">
    <source>
        <dbReference type="Proteomes" id="UP000002526"/>
    </source>
</evidence>
<dbReference type="InParanoid" id="Q89G19"/>
<dbReference type="PATRIC" id="fig|224911.5.peg.6678"/>
<reference evidence="3" key="1">
    <citation type="journal article" date="2002" name="DNA Res.">
        <title>Complete genomic sequence of nitrogen-fixing symbiotic bacterium Bradyrhizobium japonicum USDA110.</title>
        <authorList>
            <person name="Kaneko T."/>
            <person name="Nakamura Y."/>
            <person name="Sato S."/>
            <person name="Minamisawa K."/>
            <person name="Uchiumi T."/>
            <person name="Sasamoto S."/>
            <person name="Watanabe A."/>
            <person name="Idesawa K."/>
            <person name="Iriguchi M."/>
            <person name="Kawashima K."/>
            <person name="Kohara M."/>
            <person name="Matsumoto M."/>
            <person name="Shimpo S."/>
            <person name="Tsuruoka H."/>
            <person name="Wada T."/>
            <person name="Yamada M."/>
            <person name="Tabata S."/>
        </authorList>
    </citation>
    <scope>NUCLEOTIDE SEQUENCE [LARGE SCALE GENOMIC DNA]</scope>
    <source>
        <strain evidence="3">JCM 10833 / BCRC 13528 / IAM 13628 / NBRC 14792 / USDA 110</strain>
    </source>
</reference>
<dbReference type="SUPFAM" id="SSF51182">
    <property type="entry name" value="RmlC-like cupins"/>
    <property type="match status" value="1"/>
</dbReference>
<dbReference type="KEGG" id="bja:bll6529"/>
<organism evidence="2 3">
    <name type="scientific">Bradyrhizobium diazoefficiens (strain JCM 10833 / BCRC 13528 / IAM 13628 / NBRC 14792 / USDA 110)</name>
    <dbReference type="NCBI Taxonomy" id="224911"/>
    <lineage>
        <taxon>Bacteria</taxon>
        <taxon>Pseudomonadati</taxon>
        <taxon>Pseudomonadota</taxon>
        <taxon>Alphaproteobacteria</taxon>
        <taxon>Hyphomicrobiales</taxon>
        <taxon>Nitrobacteraceae</taxon>
        <taxon>Bradyrhizobium</taxon>
    </lineage>
</organism>
<proteinExistence type="predicted"/>
<name>Q89G19_BRADU</name>
<dbReference type="PhylomeDB" id="Q89G19"/>
<sequence>MRQNAVRAVQPSTLSLQAFHCRSPRSGATAATLERDRCSMDERTDAQASAQQAGFAGVTRKVLERLPLPGNQQELMVVEVTYPPGGVAPLHRHPVAGAIYIVEGVAESAYGGDEPRQYRAGETLQDRADLPHTLFRNCDPERPLCFLTIYVLEPGRSYTLEP</sequence>
<dbReference type="HOGENOM" id="CLU_138374_0_0_5"/>
<dbReference type="Proteomes" id="UP000002526">
    <property type="component" value="Chromosome"/>
</dbReference>
<evidence type="ECO:0000259" key="1">
    <source>
        <dbReference type="Pfam" id="PF07883"/>
    </source>
</evidence>
<evidence type="ECO:0000313" key="2">
    <source>
        <dbReference type="EMBL" id="BAC51794.1"/>
    </source>
</evidence>
<dbReference type="EnsemblBacteria" id="BAC51794">
    <property type="protein sequence ID" value="BAC51794"/>
    <property type="gene ID" value="BAC51794"/>
</dbReference>
<dbReference type="PANTHER" id="PTHR38599">
    <property type="entry name" value="CUPIN DOMAIN PROTEIN (AFU_ORTHOLOGUE AFUA_3G13620)"/>
    <property type="match status" value="1"/>
</dbReference>
<keyword evidence="3" id="KW-1185">Reference proteome</keyword>
<dbReference type="InterPro" id="IPR013096">
    <property type="entry name" value="Cupin_2"/>
</dbReference>